<dbReference type="Gene3D" id="3.30.450.40">
    <property type="match status" value="1"/>
</dbReference>
<dbReference type="GO" id="GO:0000155">
    <property type="term" value="F:phosphorelay sensor kinase activity"/>
    <property type="evidence" value="ECO:0007669"/>
    <property type="project" value="InterPro"/>
</dbReference>
<keyword evidence="4 7" id="KW-0418">Kinase</keyword>
<dbReference type="SMART" id="SM00388">
    <property type="entry name" value="HisKA"/>
    <property type="match status" value="1"/>
</dbReference>
<dbReference type="SUPFAM" id="SSF55874">
    <property type="entry name" value="ATPase domain of HSP90 chaperone/DNA topoisomerase II/histidine kinase"/>
    <property type="match status" value="1"/>
</dbReference>
<keyword evidence="5" id="KW-0902">Two-component regulatory system</keyword>
<dbReference type="PANTHER" id="PTHR43547">
    <property type="entry name" value="TWO-COMPONENT HISTIDINE KINASE"/>
    <property type="match status" value="1"/>
</dbReference>
<dbReference type="InterPro" id="IPR003018">
    <property type="entry name" value="GAF"/>
</dbReference>
<dbReference type="InterPro" id="IPR003661">
    <property type="entry name" value="HisK_dim/P_dom"/>
</dbReference>
<dbReference type="InterPro" id="IPR036097">
    <property type="entry name" value="HisK_dim/P_sf"/>
</dbReference>
<dbReference type="SMART" id="SM00065">
    <property type="entry name" value="GAF"/>
    <property type="match status" value="1"/>
</dbReference>
<reference evidence="7" key="1">
    <citation type="submission" date="2017-10" db="EMBL/GenBank/DDBJ databases">
        <title>Draft genome sequence of the planktic cyanobacteria Tychonema bourrellyi isolated from alpine lentic freshwater.</title>
        <authorList>
            <person name="Tett A."/>
            <person name="Armanini F."/>
            <person name="Asnicar F."/>
            <person name="Boscaini A."/>
            <person name="Pasolli E."/>
            <person name="Zolfo M."/>
            <person name="Donati C."/>
            <person name="Salmaso N."/>
            <person name="Segata N."/>
        </authorList>
    </citation>
    <scope>NUCLEOTIDE SEQUENCE</scope>
    <source>
        <strain evidence="7">FEM_GT703</strain>
    </source>
</reference>
<keyword evidence="8" id="KW-1185">Reference proteome</keyword>
<dbReference type="Pfam" id="PF00512">
    <property type="entry name" value="HisKA"/>
    <property type="match status" value="1"/>
</dbReference>
<organism evidence="7 8">
    <name type="scientific">Tychonema bourrellyi FEM_GT703</name>
    <dbReference type="NCBI Taxonomy" id="2040638"/>
    <lineage>
        <taxon>Bacteria</taxon>
        <taxon>Bacillati</taxon>
        <taxon>Cyanobacteriota</taxon>
        <taxon>Cyanophyceae</taxon>
        <taxon>Oscillatoriophycideae</taxon>
        <taxon>Oscillatoriales</taxon>
        <taxon>Microcoleaceae</taxon>
        <taxon>Tychonema</taxon>
    </lineage>
</organism>
<dbReference type="InterPro" id="IPR005467">
    <property type="entry name" value="His_kinase_dom"/>
</dbReference>
<dbReference type="PRINTS" id="PR00344">
    <property type="entry name" value="BCTRLSENSOR"/>
</dbReference>
<evidence type="ECO:0000313" key="8">
    <source>
        <dbReference type="Proteomes" id="UP000226442"/>
    </source>
</evidence>
<dbReference type="Pfam" id="PF01590">
    <property type="entry name" value="GAF"/>
    <property type="match status" value="1"/>
</dbReference>
<evidence type="ECO:0000256" key="5">
    <source>
        <dbReference type="ARBA" id="ARBA00023012"/>
    </source>
</evidence>
<dbReference type="Pfam" id="PF02518">
    <property type="entry name" value="HATPase_c"/>
    <property type="match status" value="1"/>
</dbReference>
<dbReference type="CDD" id="cd00082">
    <property type="entry name" value="HisKA"/>
    <property type="match status" value="1"/>
</dbReference>
<dbReference type="SMART" id="SM00387">
    <property type="entry name" value="HATPase_c"/>
    <property type="match status" value="1"/>
</dbReference>
<dbReference type="Gene3D" id="3.30.565.10">
    <property type="entry name" value="Histidine kinase-like ATPase, C-terminal domain"/>
    <property type="match status" value="1"/>
</dbReference>
<sequence>MHYQVDAAQIGGQIYQIIATSSDGETLLQIAHTLGAACQADYCFVTAVTDNQIAIPNAGWPILGDRTNSTVISDAAAGLTETTRLNSPLSSIEHPIFANVLSDGEMIAISDIDNQTTNTPNSHLPFRAILASPVRFGGAINGMIMLGKWQPHQWSATSQQCVELASDAIASAIAHIQKNQEIANLNQQLQRQATHENLLGSVAKELNTNLEIPEILQQVIIQNQTIKDLQALVKDSMSQLEQSLDIQGQLYEQSANQLDQLRKWKQIKDDFLDCVNHELRTPLTIMNLAIVMLKQAEQRPESRAKYLDILDQKCIQEIGLIEDLLAVKQFESKQVPICLLQINIKHLIQDLARDFEKKWEDKGLALTVELPQSLPALKSDRDSLNRILLEMLVNAGKYSAFGTTIVLHVSEVAGRIVVSVSNLGRGILADDLPHIFEKFYRGTGVTQEVIPGMGLGLALVKYLVKHLNGTIEVDSRPSENSEGDELWRTSFTLTLPQFHEKLSSLES</sequence>
<dbReference type="SUPFAM" id="SSF55781">
    <property type="entry name" value="GAF domain-like"/>
    <property type="match status" value="1"/>
</dbReference>
<feature type="domain" description="Histidine kinase" evidence="6">
    <location>
        <begin position="274"/>
        <end position="499"/>
    </location>
</feature>
<evidence type="ECO:0000256" key="3">
    <source>
        <dbReference type="ARBA" id="ARBA00022553"/>
    </source>
</evidence>
<dbReference type="InterPro" id="IPR036890">
    <property type="entry name" value="HATPase_C_sf"/>
</dbReference>
<evidence type="ECO:0000256" key="1">
    <source>
        <dbReference type="ARBA" id="ARBA00000085"/>
    </source>
</evidence>
<evidence type="ECO:0000256" key="2">
    <source>
        <dbReference type="ARBA" id="ARBA00012438"/>
    </source>
</evidence>
<dbReference type="RefSeq" id="WP_096828994.1">
    <property type="nucleotide sequence ID" value="NZ_NXIB02000066.1"/>
</dbReference>
<dbReference type="SUPFAM" id="SSF47384">
    <property type="entry name" value="Homodimeric domain of signal transducing histidine kinase"/>
    <property type="match status" value="1"/>
</dbReference>
<dbReference type="AlphaFoldDB" id="A0A2G4F0U2"/>
<evidence type="ECO:0000313" key="7">
    <source>
        <dbReference type="EMBL" id="PHX55067.1"/>
    </source>
</evidence>
<dbReference type="PROSITE" id="PS50109">
    <property type="entry name" value="HIS_KIN"/>
    <property type="match status" value="1"/>
</dbReference>
<name>A0A2G4F0U2_9CYAN</name>
<proteinExistence type="predicted"/>
<dbReference type="EMBL" id="NXIB02000066">
    <property type="protein sequence ID" value="PHX55067.1"/>
    <property type="molecule type" value="Genomic_DNA"/>
</dbReference>
<protein>
    <recommendedName>
        <fullName evidence="2">histidine kinase</fullName>
        <ecNumber evidence="2">2.7.13.3</ecNumber>
    </recommendedName>
</protein>
<dbReference type="InterPro" id="IPR029016">
    <property type="entry name" value="GAF-like_dom_sf"/>
</dbReference>
<dbReference type="PANTHER" id="PTHR43547:SF2">
    <property type="entry name" value="HYBRID SIGNAL TRANSDUCTION HISTIDINE KINASE C"/>
    <property type="match status" value="1"/>
</dbReference>
<dbReference type="Proteomes" id="UP000226442">
    <property type="component" value="Unassembled WGS sequence"/>
</dbReference>
<dbReference type="InterPro" id="IPR003594">
    <property type="entry name" value="HATPase_dom"/>
</dbReference>
<dbReference type="EC" id="2.7.13.3" evidence="2"/>
<keyword evidence="3" id="KW-0597">Phosphoprotein</keyword>
<dbReference type="CDD" id="cd00075">
    <property type="entry name" value="HATPase"/>
    <property type="match status" value="1"/>
</dbReference>
<evidence type="ECO:0000256" key="4">
    <source>
        <dbReference type="ARBA" id="ARBA00022777"/>
    </source>
</evidence>
<keyword evidence="4 7" id="KW-0808">Transferase</keyword>
<comment type="catalytic activity">
    <reaction evidence="1">
        <text>ATP + protein L-histidine = ADP + protein N-phospho-L-histidine.</text>
        <dbReference type="EC" id="2.7.13.3"/>
    </reaction>
</comment>
<evidence type="ECO:0000259" key="6">
    <source>
        <dbReference type="PROSITE" id="PS50109"/>
    </source>
</evidence>
<dbReference type="InterPro" id="IPR004358">
    <property type="entry name" value="Sig_transdc_His_kin-like_C"/>
</dbReference>
<accession>A0A2G4F0U2</accession>
<gene>
    <name evidence="7" type="ORF">CP500_012655</name>
</gene>
<dbReference type="OrthoDB" id="567974at2"/>
<comment type="caution">
    <text evidence="7">The sequence shown here is derived from an EMBL/GenBank/DDBJ whole genome shotgun (WGS) entry which is preliminary data.</text>
</comment>
<dbReference type="Gene3D" id="1.10.287.130">
    <property type="match status" value="1"/>
</dbReference>